<evidence type="ECO:0000313" key="3">
    <source>
        <dbReference type="Proteomes" id="UP001589870"/>
    </source>
</evidence>
<dbReference type="Proteomes" id="UP001589870">
    <property type="component" value="Unassembled WGS sequence"/>
</dbReference>
<protein>
    <submittedName>
        <fullName evidence="2">Uncharacterized protein</fullName>
    </submittedName>
</protein>
<comment type="caution">
    <text evidence="2">The sequence shown here is derived from an EMBL/GenBank/DDBJ whole genome shotgun (WGS) entry which is preliminary data.</text>
</comment>
<reference evidence="2 3" key="1">
    <citation type="submission" date="2024-09" db="EMBL/GenBank/DDBJ databases">
        <authorList>
            <person name="Sun Q."/>
            <person name="Mori K."/>
        </authorList>
    </citation>
    <scope>NUCLEOTIDE SEQUENCE [LARGE SCALE GENOMIC DNA]</scope>
    <source>
        <strain evidence="2 3">TBRC 1851</strain>
    </source>
</reference>
<accession>A0ABV6UAT3</accession>
<gene>
    <name evidence="2" type="ORF">ACFHYQ_23650</name>
</gene>
<feature type="region of interest" description="Disordered" evidence="1">
    <location>
        <begin position="1"/>
        <end position="44"/>
    </location>
</feature>
<dbReference type="RefSeq" id="WP_394303324.1">
    <property type="nucleotide sequence ID" value="NZ_JBHMQT010000054.1"/>
</dbReference>
<proteinExistence type="predicted"/>
<name>A0ABV6UAT3_9ACTN</name>
<sequence>MIPADDSAQHLTDVPPRRGDVKVFPAPPRSSSSGTSPFRLIEGGPRPADLITPEDLKRVLGIDVGPPAAFDADLPAPSWLSVRSCSYRSGDGVRVDIHTAEGMHSRYLMVLGHIVTRVQGRPIQGIGRGAMLYPGLVAARTGRGTFVISVSALTGPPPSDPLIDLARTAAARLAETRSTRPRTV</sequence>
<evidence type="ECO:0000256" key="1">
    <source>
        <dbReference type="SAM" id="MobiDB-lite"/>
    </source>
</evidence>
<organism evidence="2 3">
    <name type="scientific">Sphaerimonospora cavernae</name>
    <dbReference type="NCBI Taxonomy" id="1740611"/>
    <lineage>
        <taxon>Bacteria</taxon>
        <taxon>Bacillati</taxon>
        <taxon>Actinomycetota</taxon>
        <taxon>Actinomycetes</taxon>
        <taxon>Streptosporangiales</taxon>
        <taxon>Streptosporangiaceae</taxon>
        <taxon>Sphaerimonospora</taxon>
    </lineage>
</organism>
<dbReference type="EMBL" id="JBHMQT010000054">
    <property type="protein sequence ID" value="MFC0865292.1"/>
    <property type="molecule type" value="Genomic_DNA"/>
</dbReference>
<keyword evidence="3" id="KW-1185">Reference proteome</keyword>
<evidence type="ECO:0000313" key="2">
    <source>
        <dbReference type="EMBL" id="MFC0865292.1"/>
    </source>
</evidence>